<evidence type="ECO:0000313" key="1">
    <source>
        <dbReference type="EMBL" id="PAD74688.1"/>
    </source>
</evidence>
<dbReference type="OrthoDB" id="581789at2"/>
<evidence type="ECO:0000313" key="2">
    <source>
        <dbReference type="Proteomes" id="UP000215596"/>
    </source>
</evidence>
<proteinExistence type="predicted"/>
<dbReference type="EMBL" id="NPBY01000053">
    <property type="protein sequence ID" value="PAD74688.1"/>
    <property type="molecule type" value="Genomic_DNA"/>
</dbReference>
<dbReference type="Proteomes" id="UP000215596">
    <property type="component" value="Unassembled WGS sequence"/>
</dbReference>
<sequence>MSYTKPVITEPYHECPVWIESEIELKEYICLSPESSEHDVELFLMHLFGYNNIDVKQSMNASFDELLQNDKVAISGGVAFFENEENYIMPSCCCGLEEWGTVYTSIRNRISPWMGHDPSPGITYLDDYVRVWSDDPESNIKTKLTFIDFSYSEVLKSLARTKADLIGFIENPLFSWISKRDVELAIKFKLKMYQWFMEDVIESNS</sequence>
<accession>A0A268ENJ0</accession>
<gene>
    <name evidence="1" type="ORF">CHH67_17275</name>
</gene>
<reference evidence="1 2" key="1">
    <citation type="submission" date="2017-07" db="EMBL/GenBank/DDBJ databases">
        <title>Isolation and whole genome analysis of endospore-forming bacteria from heroin.</title>
        <authorList>
            <person name="Kalinowski J."/>
            <person name="Ahrens B."/>
            <person name="Al-Dilaimi A."/>
            <person name="Winkler A."/>
            <person name="Wibberg D."/>
            <person name="Schleenbecker U."/>
            <person name="Ruckert C."/>
            <person name="Wolfel R."/>
            <person name="Grass G."/>
        </authorList>
    </citation>
    <scope>NUCLEOTIDE SEQUENCE [LARGE SCALE GENOMIC DNA]</scope>
    <source>
        <strain evidence="1 2">7537-G1</strain>
    </source>
</reference>
<dbReference type="AlphaFoldDB" id="A0A268ENJ0"/>
<organism evidence="1 2">
    <name type="scientific">Paenibacillus campinasensis</name>
    <dbReference type="NCBI Taxonomy" id="66347"/>
    <lineage>
        <taxon>Bacteria</taxon>
        <taxon>Bacillati</taxon>
        <taxon>Bacillota</taxon>
        <taxon>Bacilli</taxon>
        <taxon>Bacillales</taxon>
        <taxon>Paenibacillaceae</taxon>
        <taxon>Paenibacillus</taxon>
    </lineage>
</organism>
<name>A0A268ENJ0_9BACL</name>
<protein>
    <submittedName>
        <fullName evidence="1">Uncharacterized protein</fullName>
    </submittedName>
</protein>
<comment type="caution">
    <text evidence="1">The sequence shown here is derived from an EMBL/GenBank/DDBJ whole genome shotgun (WGS) entry which is preliminary data.</text>
</comment>